<name>A0A0B7MMF5_9FIRM</name>
<sequence length="405" mass="44251">MPVKKMLDGNQASVEALRLARVQVVAAYPITPQSPIAEKLSQFIADGSLDARYLRVESEHSAMSCVIGAQLTGVRGCTATSSVGLALMHEVLGVASGCRVPIVMPVVNRALVSPWSLWCDHQDSMAERDSGWIQLYVENGQEVLDAIIMAYRLAEHPDVLLPTMVCLDGFFLSHAAEGVLVPDQETVDQFLPPYQCHNLYLDTDDPMFINNLTSSAEFTEMRYQQKDAFAKAKEVLPEVQAEFYKVFGRKYGMVEGYLCDDAQVVLVTLGSMSGTAKFVATKMRQEGHRVGVLKLTAFRPFPAEELRRVLRGIPVVGVLDRSAGLGAEGGPVCSEVKAALYNEENYPSVQGFIGGLGGRDLSTGVIEKAFKKLLAIQQGLAVGSDSEWIDLSENPLQIREVVQHV</sequence>
<dbReference type="GO" id="GO:0006979">
    <property type="term" value="P:response to oxidative stress"/>
    <property type="evidence" value="ECO:0007669"/>
    <property type="project" value="TreeGrafter"/>
</dbReference>
<dbReference type="InterPro" id="IPR002880">
    <property type="entry name" value="Pyrv_Fd/Flavodoxin_OxRdtase_N"/>
</dbReference>
<accession>A0A0B7MMF5</accession>
<feature type="domain" description="Pyruvate:ferredoxin oxidoreductase core" evidence="4">
    <location>
        <begin position="262"/>
        <end position="362"/>
    </location>
</feature>
<reference evidence="6" key="1">
    <citation type="submission" date="2015-01" db="EMBL/GenBank/DDBJ databases">
        <authorList>
            <person name="Manzoor Shahid"/>
            <person name="Zubair Saima"/>
        </authorList>
    </citation>
    <scope>NUCLEOTIDE SEQUENCE [LARGE SCALE GENOMIC DNA]</scope>
    <source>
        <strain evidence="6">Sp3</strain>
    </source>
</reference>
<dbReference type="FunFam" id="3.40.50.970:FF:000012">
    <property type="entry name" value="Pyruvate:ferredoxin (Flavodoxin) oxidoreductase"/>
    <property type="match status" value="1"/>
</dbReference>
<keyword evidence="5" id="KW-0670">Pyruvate</keyword>
<dbReference type="SUPFAM" id="SSF52518">
    <property type="entry name" value="Thiamin diphosphate-binding fold (THDP-binding)"/>
    <property type="match status" value="1"/>
</dbReference>
<evidence type="ECO:0000256" key="2">
    <source>
        <dbReference type="ARBA" id="ARBA00023002"/>
    </source>
</evidence>
<evidence type="ECO:0000259" key="4">
    <source>
        <dbReference type="Pfam" id="PF17147"/>
    </source>
</evidence>
<dbReference type="PANTHER" id="PTHR32154:SF0">
    <property type="entry name" value="PYRUVATE-FLAVODOXIN OXIDOREDUCTASE-RELATED"/>
    <property type="match status" value="1"/>
</dbReference>
<evidence type="ECO:0000256" key="1">
    <source>
        <dbReference type="ARBA" id="ARBA00009032"/>
    </source>
</evidence>
<evidence type="ECO:0000313" key="6">
    <source>
        <dbReference type="Proteomes" id="UP000046155"/>
    </source>
</evidence>
<gene>
    <name evidence="5" type="primary">porA</name>
    <name evidence="5" type="ORF">SSCH_480002</name>
</gene>
<dbReference type="Proteomes" id="UP000046155">
    <property type="component" value="Unassembled WGS sequence"/>
</dbReference>
<dbReference type="InterPro" id="IPR033412">
    <property type="entry name" value="PFOR_II"/>
</dbReference>
<dbReference type="InterPro" id="IPR050722">
    <property type="entry name" value="Pyruvate:ferred/Flavod_OxRd"/>
</dbReference>
<keyword evidence="2 5" id="KW-0560">Oxidoreductase</keyword>
<dbReference type="OrthoDB" id="9794954at2"/>
<dbReference type="CDD" id="cd07034">
    <property type="entry name" value="TPP_PYR_PFOR_IOR-alpha_like"/>
    <property type="match status" value="1"/>
</dbReference>
<dbReference type="GO" id="GO:0019164">
    <property type="term" value="F:pyruvate synthase activity"/>
    <property type="evidence" value="ECO:0007669"/>
    <property type="project" value="UniProtKB-EC"/>
</dbReference>
<dbReference type="Gene3D" id="3.40.50.920">
    <property type="match status" value="1"/>
</dbReference>
<dbReference type="FunFam" id="3.40.50.920:FF:000010">
    <property type="entry name" value="Pyruvate ferredoxin oxidoreductase, alpha subunit"/>
    <property type="match status" value="1"/>
</dbReference>
<protein>
    <submittedName>
        <fullName evidence="5">Pyruvate synthase subunit porA (Pyruvate:ferredoxin oxidoreductase, alpha subunit)</fullName>
        <ecNumber evidence="5">1.2.7.1</ecNumber>
    </submittedName>
</protein>
<dbReference type="Pfam" id="PF17147">
    <property type="entry name" value="PFOR_II"/>
    <property type="match status" value="1"/>
</dbReference>
<evidence type="ECO:0000313" key="5">
    <source>
        <dbReference type="EMBL" id="CEO89423.1"/>
    </source>
</evidence>
<organism evidence="5 6">
    <name type="scientific">Syntrophaceticus schinkii</name>
    <dbReference type="NCBI Taxonomy" id="499207"/>
    <lineage>
        <taxon>Bacteria</taxon>
        <taxon>Bacillati</taxon>
        <taxon>Bacillota</taxon>
        <taxon>Clostridia</taxon>
        <taxon>Thermoanaerobacterales</taxon>
        <taxon>Thermoanaerobacterales Family III. Incertae Sedis</taxon>
        <taxon>Syntrophaceticus</taxon>
    </lineage>
</organism>
<dbReference type="EC" id="1.2.7.1" evidence="5"/>
<dbReference type="RefSeq" id="WP_156972231.1">
    <property type="nucleotide sequence ID" value="NZ_CDRZ01000245.1"/>
</dbReference>
<dbReference type="PANTHER" id="PTHR32154">
    <property type="entry name" value="PYRUVATE-FLAVODOXIN OXIDOREDUCTASE-RELATED"/>
    <property type="match status" value="1"/>
</dbReference>
<keyword evidence="6" id="KW-1185">Reference proteome</keyword>
<dbReference type="Pfam" id="PF01855">
    <property type="entry name" value="POR_N"/>
    <property type="match status" value="1"/>
</dbReference>
<evidence type="ECO:0000259" key="3">
    <source>
        <dbReference type="Pfam" id="PF01855"/>
    </source>
</evidence>
<proteinExistence type="inferred from homology"/>
<dbReference type="AlphaFoldDB" id="A0A0B7MMF5"/>
<dbReference type="InterPro" id="IPR029061">
    <property type="entry name" value="THDP-binding"/>
</dbReference>
<dbReference type="EMBL" id="CDRZ01000245">
    <property type="protein sequence ID" value="CEO89423.1"/>
    <property type="molecule type" value="Genomic_DNA"/>
</dbReference>
<dbReference type="Gene3D" id="3.40.50.970">
    <property type="match status" value="1"/>
</dbReference>
<comment type="similarity">
    <text evidence="1">Belongs to the pyruvate:ferredoxin/flavodoxin oxidoreductase family.</text>
</comment>
<dbReference type="SUPFAM" id="SSF52922">
    <property type="entry name" value="TK C-terminal domain-like"/>
    <property type="match status" value="1"/>
</dbReference>
<dbReference type="InterPro" id="IPR009014">
    <property type="entry name" value="Transketo_C/PFOR_II"/>
</dbReference>
<feature type="domain" description="Pyruvate flavodoxin/ferredoxin oxidoreductase pyrimidine binding" evidence="3">
    <location>
        <begin position="16"/>
        <end position="239"/>
    </location>
</feature>